<dbReference type="InterPro" id="IPR003736">
    <property type="entry name" value="PAAI_dom"/>
</dbReference>
<dbReference type="EMBL" id="AECS01000037">
    <property type="protein sequence ID" value="EFQ03938.1"/>
    <property type="molecule type" value="Genomic_DNA"/>
</dbReference>
<dbReference type="STRING" id="706434.HMPREF9429_01121"/>
<gene>
    <name evidence="4" type="ORF">HMPREF9429_01121</name>
</gene>
<evidence type="ECO:0000313" key="5">
    <source>
        <dbReference type="Proteomes" id="UP000003195"/>
    </source>
</evidence>
<comment type="similarity">
    <text evidence="1">Belongs to the thioesterase PaaI family.</text>
</comment>
<evidence type="ECO:0000256" key="1">
    <source>
        <dbReference type="ARBA" id="ARBA00008324"/>
    </source>
</evidence>
<dbReference type="Proteomes" id="UP000003195">
    <property type="component" value="Unassembled WGS sequence"/>
</dbReference>
<protein>
    <recommendedName>
        <fullName evidence="3">Thioesterase domain-containing protein</fullName>
    </recommendedName>
</protein>
<keyword evidence="5" id="KW-1185">Reference proteome</keyword>
<dbReference type="Pfam" id="PF03061">
    <property type="entry name" value="4HBT"/>
    <property type="match status" value="1"/>
</dbReference>
<dbReference type="HOGENOM" id="CLU_089876_3_3_9"/>
<dbReference type="OrthoDB" id="337200at2"/>
<comment type="caution">
    <text evidence="4">The sequence shown here is derived from an EMBL/GenBank/DDBJ whole genome shotgun (WGS) entry which is preliminary data.</text>
</comment>
<name>E2ZD17_9FIRM</name>
<dbReference type="RefSeq" id="WP_006942240.1">
    <property type="nucleotide sequence ID" value="NZ_GL538208.1"/>
</dbReference>
<keyword evidence="2" id="KW-0378">Hydrolase</keyword>
<proteinExistence type="inferred from homology"/>
<evidence type="ECO:0000313" key="4">
    <source>
        <dbReference type="EMBL" id="EFQ03938.1"/>
    </source>
</evidence>
<evidence type="ECO:0000256" key="2">
    <source>
        <dbReference type="ARBA" id="ARBA00022801"/>
    </source>
</evidence>
<sequence>MNERFTPEEKKELQETLARIYKSTPYFQTLPCRVIDFDRGEVRIDFPVEERFCTADGTASAGLMTAFCDTLMGFSSRTCGYRITTLEINMNYVRHARVGELLHGMGTVVNIGEDTLLTEAVIHDDEGRLVVKSRASFYILEKPEKQ</sequence>
<dbReference type="CDD" id="cd03443">
    <property type="entry name" value="PaaI_thioesterase"/>
    <property type="match status" value="1"/>
</dbReference>
<dbReference type="SUPFAM" id="SSF54637">
    <property type="entry name" value="Thioesterase/thiol ester dehydrase-isomerase"/>
    <property type="match status" value="1"/>
</dbReference>
<reference evidence="4 5" key="1">
    <citation type="submission" date="2010-08" db="EMBL/GenBank/DDBJ databases">
        <authorList>
            <person name="Weinstock G."/>
            <person name="Sodergren E."/>
            <person name="Clifton S."/>
            <person name="Fulton L."/>
            <person name="Fulton B."/>
            <person name="Courtney L."/>
            <person name="Fronick C."/>
            <person name="Harrison M."/>
            <person name="Strong C."/>
            <person name="Farmer C."/>
            <person name="Delahaunty K."/>
            <person name="Markovic C."/>
            <person name="Hall O."/>
            <person name="Minx P."/>
            <person name="Tomlinson C."/>
            <person name="Mitreva M."/>
            <person name="Hou S."/>
            <person name="Chen J."/>
            <person name="Wollam A."/>
            <person name="Pepin K.H."/>
            <person name="Johnson M."/>
            <person name="Bhonagiri V."/>
            <person name="Zhang X."/>
            <person name="Suruliraj S."/>
            <person name="Warren W."/>
            <person name="Chinwalla A."/>
            <person name="Mardis E.R."/>
            <person name="Wilson R.K."/>
        </authorList>
    </citation>
    <scope>NUCLEOTIDE SEQUENCE [LARGE SCALE GENOMIC DNA]</scope>
    <source>
        <strain evidence="4 5">F0359</strain>
    </source>
</reference>
<organism evidence="4 5">
    <name type="scientific">Megasphaera micronuciformis F0359</name>
    <dbReference type="NCBI Taxonomy" id="706434"/>
    <lineage>
        <taxon>Bacteria</taxon>
        <taxon>Bacillati</taxon>
        <taxon>Bacillota</taxon>
        <taxon>Negativicutes</taxon>
        <taxon>Veillonellales</taxon>
        <taxon>Veillonellaceae</taxon>
        <taxon>Megasphaera</taxon>
    </lineage>
</organism>
<dbReference type="Gene3D" id="3.10.129.10">
    <property type="entry name" value="Hotdog Thioesterase"/>
    <property type="match status" value="1"/>
</dbReference>
<dbReference type="InterPro" id="IPR006683">
    <property type="entry name" value="Thioestr_dom"/>
</dbReference>
<dbReference type="AlphaFoldDB" id="E2ZD17"/>
<evidence type="ECO:0000259" key="3">
    <source>
        <dbReference type="Pfam" id="PF03061"/>
    </source>
</evidence>
<dbReference type="InterPro" id="IPR029069">
    <property type="entry name" value="HotDog_dom_sf"/>
</dbReference>
<dbReference type="GO" id="GO:0047617">
    <property type="term" value="F:fatty acyl-CoA hydrolase activity"/>
    <property type="evidence" value="ECO:0007669"/>
    <property type="project" value="InterPro"/>
</dbReference>
<dbReference type="PANTHER" id="PTHR21660:SF1">
    <property type="entry name" value="ACYL-COENZYME A THIOESTERASE 13"/>
    <property type="match status" value="1"/>
</dbReference>
<dbReference type="InterPro" id="IPR039298">
    <property type="entry name" value="ACOT13"/>
</dbReference>
<feature type="domain" description="Thioesterase" evidence="3">
    <location>
        <begin position="57"/>
        <end position="130"/>
    </location>
</feature>
<dbReference type="eggNOG" id="COG2050">
    <property type="taxonomic scope" value="Bacteria"/>
</dbReference>
<dbReference type="PANTHER" id="PTHR21660">
    <property type="entry name" value="THIOESTERASE SUPERFAMILY MEMBER-RELATED"/>
    <property type="match status" value="1"/>
</dbReference>
<dbReference type="NCBIfam" id="TIGR00369">
    <property type="entry name" value="unchar_dom_1"/>
    <property type="match status" value="1"/>
</dbReference>
<accession>E2ZD17</accession>